<dbReference type="EMBL" id="CP021425">
    <property type="protein sequence ID" value="ARU57061.1"/>
    <property type="molecule type" value="Genomic_DNA"/>
</dbReference>
<evidence type="ECO:0000313" key="3">
    <source>
        <dbReference type="Proteomes" id="UP000196027"/>
    </source>
</evidence>
<feature type="transmembrane region" description="Helical" evidence="1">
    <location>
        <begin position="215"/>
        <end position="237"/>
    </location>
</feature>
<dbReference type="PANTHER" id="PTHR35791">
    <property type="entry name" value="UPF0754 MEMBRANE PROTEIN YHEB"/>
    <property type="match status" value="1"/>
</dbReference>
<keyword evidence="1" id="KW-0812">Transmembrane</keyword>
<feature type="transmembrane region" description="Helical" evidence="1">
    <location>
        <begin position="188"/>
        <end position="209"/>
    </location>
</feature>
<dbReference type="PANTHER" id="PTHR35791:SF1">
    <property type="entry name" value="UPF0754 MEMBRANE PROTEIN YHEB"/>
    <property type="match status" value="1"/>
</dbReference>
<name>A0A1Y0I9B8_9GAMM</name>
<accession>A0A1Y0I9B8</accession>
<dbReference type="Proteomes" id="UP000196027">
    <property type="component" value="Chromosome"/>
</dbReference>
<feature type="transmembrane region" description="Helical" evidence="1">
    <location>
        <begin position="386"/>
        <end position="405"/>
    </location>
</feature>
<reference evidence="2 3" key="1">
    <citation type="submission" date="2017-05" db="EMBL/GenBank/DDBJ databases">
        <title>Genomic insights into alkan degradation activity of Oleiphilus messinensis.</title>
        <authorList>
            <person name="Kozyavkin S.A."/>
            <person name="Slesarev A.I."/>
            <person name="Golyshin P.N."/>
            <person name="Korzhenkov A."/>
            <person name="Golyshina O.N."/>
            <person name="Toshchakov S.V."/>
        </authorList>
    </citation>
    <scope>NUCLEOTIDE SEQUENCE [LARGE SCALE GENOMIC DNA]</scope>
    <source>
        <strain evidence="2 3">ME102</strain>
    </source>
</reference>
<organism evidence="2 3">
    <name type="scientific">Oleiphilus messinensis</name>
    <dbReference type="NCBI Taxonomy" id="141451"/>
    <lineage>
        <taxon>Bacteria</taxon>
        <taxon>Pseudomonadati</taxon>
        <taxon>Pseudomonadota</taxon>
        <taxon>Gammaproteobacteria</taxon>
        <taxon>Oceanospirillales</taxon>
        <taxon>Oleiphilaceae</taxon>
        <taxon>Oleiphilus</taxon>
    </lineage>
</organism>
<sequence>MEFNLTAVLNHPNLYQLLSIPVIAAIVGWTTNWLAIKLTFFPLNFIGIGKLGWQGIIPRKSAKMAAISVDRTVARFGNLQDVFLKLEPEKITRHIIEQTDPRLEEYIDEIMYEKHAVLWENLPYTVREKVYAWARKQLPKRIEALVADFGEELSDLVDLKELFVGELKNNRELMVRIFKEAGDAEFDFIVKSGAWWGVLFGLIMVPLWVNYPTNWLLPLGGFFIGFLTNWLALNVIFRPLNPRYLLGFKIQGMFLRRQSDVSKVWSRLVAEELITVEKVARSMVFGNNADRTRSIIQKHIRPALDQAGILRLVTQLSFGTTGYAELKKALQEKAIEVSTEPFHDVTFNQSRAPIVASVIEQRMSALSPREFQDVLRPAFQEEEWQLMLIGGVLGAVAGLLNWLIFF</sequence>
<evidence type="ECO:0000313" key="2">
    <source>
        <dbReference type="EMBL" id="ARU57061.1"/>
    </source>
</evidence>
<proteinExistence type="predicted"/>
<feature type="transmembrane region" description="Helical" evidence="1">
    <location>
        <begin position="14"/>
        <end position="36"/>
    </location>
</feature>
<keyword evidence="3" id="KW-1185">Reference proteome</keyword>
<protein>
    <recommendedName>
        <fullName evidence="4">DUF445 domain-containing protein</fullName>
    </recommendedName>
</protein>
<evidence type="ECO:0008006" key="4">
    <source>
        <dbReference type="Google" id="ProtNLM"/>
    </source>
</evidence>
<dbReference type="AlphaFoldDB" id="A0A1Y0I9B8"/>
<dbReference type="RefSeq" id="WP_198342992.1">
    <property type="nucleotide sequence ID" value="NZ_CP021425.1"/>
</dbReference>
<gene>
    <name evidence="2" type="ORF">OLMES_3018</name>
</gene>
<evidence type="ECO:0000256" key="1">
    <source>
        <dbReference type="SAM" id="Phobius"/>
    </source>
</evidence>
<keyword evidence="1" id="KW-0472">Membrane</keyword>
<dbReference type="KEGG" id="ome:OLMES_3018"/>
<keyword evidence="1" id="KW-1133">Transmembrane helix</keyword>